<gene>
    <name evidence="7" type="ORF">TAV2_LOCUS16146</name>
</gene>
<feature type="compositionally biased region" description="Basic residues" evidence="3">
    <location>
        <begin position="574"/>
        <end position="587"/>
    </location>
</feature>
<dbReference type="AlphaFoldDB" id="A0AAU9SLJ6"/>
<dbReference type="InterPro" id="IPR052398">
    <property type="entry name" value="Ubiquitin_hydrolase_53/54"/>
</dbReference>
<keyword evidence="1" id="KW-0833">Ubl conjugation pathway</keyword>
<feature type="domain" description="DUF629" evidence="5">
    <location>
        <begin position="181"/>
        <end position="276"/>
    </location>
</feature>
<evidence type="ECO:0000259" key="6">
    <source>
        <dbReference type="Pfam" id="PF04781"/>
    </source>
</evidence>
<feature type="domain" description="DUF627" evidence="6">
    <location>
        <begin position="3"/>
        <end position="62"/>
    </location>
</feature>
<proteinExistence type="predicted"/>
<evidence type="ECO:0000313" key="7">
    <source>
        <dbReference type="EMBL" id="CAH2065565.1"/>
    </source>
</evidence>
<evidence type="ECO:0000259" key="5">
    <source>
        <dbReference type="Pfam" id="PF04780"/>
    </source>
</evidence>
<dbReference type="InterPro" id="IPR006865">
    <property type="entry name" value="DUF629"/>
</dbReference>
<dbReference type="Proteomes" id="UP000836841">
    <property type="component" value="Chromosome 5"/>
</dbReference>
<dbReference type="PANTHER" id="PTHR22975">
    <property type="entry name" value="UBIQUITIN SPECIFIC PROTEINASE"/>
    <property type="match status" value="1"/>
</dbReference>
<feature type="region of interest" description="Disordered" evidence="3">
    <location>
        <begin position="572"/>
        <end position="604"/>
    </location>
</feature>
<accession>A0AAU9SLJ6</accession>
<protein>
    <submittedName>
        <fullName evidence="7">Uncharacterized protein</fullName>
    </submittedName>
</protein>
<dbReference type="Pfam" id="PF04781">
    <property type="entry name" value="DUF627"/>
    <property type="match status" value="1"/>
</dbReference>
<evidence type="ECO:0000259" key="4">
    <source>
        <dbReference type="Pfam" id="PF00443"/>
    </source>
</evidence>
<keyword evidence="8" id="KW-1185">Reference proteome</keyword>
<dbReference type="InterPro" id="IPR001394">
    <property type="entry name" value="Peptidase_C19_UCH"/>
</dbReference>
<name>A0AAU9SLJ6_THLAR</name>
<feature type="domain" description="DUF629" evidence="5">
    <location>
        <begin position="120"/>
        <end position="171"/>
    </location>
</feature>
<feature type="domain" description="Peptidase C19 ubiquitin carboxyl-terminal hydrolase" evidence="4">
    <location>
        <begin position="617"/>
        <end position="870"/>
    </location>
</feature>
<evidence type="ECO:0000313" key="8">
    <source>
        <dbReference type="Proteomes" id="UP000836841"/>
    </source>
</evidence>
<dbReference type="GO" id="GO:0016579">
    <property type="term" value="P:protein deubiquitination"/>
    <property type="evidence" value="ECO:0007669"/>
    <property type="project" value="InterPro"/>
</dbReference>
<keyword evidence="2" id="KW-0378">Hydrolase</keyword>
<evidence type="ECO:0000256" key="3">
    <source>
        <dbReference type="SAM" id="MobiDB-lite"/>
    </source>
</evidence>
<dbReference type="EMBL" id="OU466861">
    <property type="protein sequence ID" value="CAH2065565.1"/>
    <property type="molecule type" value="Genomic_DNA"/>
</dbReference>
<reference evidence="7 8" key="1">
    <citation type="submission" date="2022-03" db="EMBL/GenBank/DDBJ databases">
        <authorList>
            <person name="Nunn A."/>
            <person name="Chopra R."/>
            <person name="Nunn A."/>
            <person name="Contreras Garrido A."/>
        </authorList>
    </citation>
    <scope>NUCLEOTIDE SEQUENCE [LARGE SCALE GENOMIC DNA]</scope>
</reference>
<dbReference type="InterPro" id="IPR006866">
    <property type="entry name" value="DUF627_N"/>
</dbReference>
<organism evidence="7 8">
    <name type="scientific">Thlaspi arvense</name>
    <name type="common">Field penny-cress</name>
    <dbReference type="NCBI Taxonomy" id="13288"/>
    <lineage>
        <taxon>Eukaryota</taxon>
        <taxon>Viridiplantae</taxon>
        <taxon>Streptophyta</taxon>
        <taxon>Embryophyta</taxon>
        <taxon>Tracheophyta</taxon>
        <taxon>Spermatophyta</taxon>
        <taxon>Magnoliopsida</taxon>
        <taxon>eudicotyledons</taxon>
        <taxon>Gunneridae</taxon>
        <taxon>Pentapetalae</taxon>
        <taxon>rosids</taxon>
        <taxon>malvids</taxon>
        <taxon>Brassicales</taxon>
        <taxon>Brassicaceae</taxon>
        <taxon>Thlaspideae</taxon>
        <taxon>Thlaspi</taxon>
    </lineage>
</organism>
<dbReference type="GO" id="GO:0004843">
    <property type="term" value="F:cysteine-type deubiquitinase activity"/>
    <property type="evidence" value="ECO:0007669"/>
    <property type="project" value="InterPro"/>
</dbReference>
<dbReference type="PANTHER" id="PTHR22975:SF20">
    <property type="entry name" value="UBIQUITIN CARBOXYL-TERMINAL HYDROLASE-RELATED PROTEIN-RELATED"/>
    <property type="match status" value="1"/>
</dbReference>
<dbReference type="Pfam" id="PF00443">
    <property type="entry name" value="UCH"/>
    <property type="match status" value="2"/>
</dbReference>
<evidence type="ECO:0000256" key="2">
    <source>
        <dbReference type="ARBA" id="ARBA00022801"/>
    </source>
</evidence>
<dbReference type="Pfam" id="PF04780">
    <property type="entry name" value="DUF629"/>
    <property type="match status" value="3"/>
</dbReference>
<feature type="domain" description="DUF629" evidence="5">
    <location>
        <begin position="277"/>
        <end position="515"/>
    </location>
</feature>
<sequence>MNRTENSDVRFAFLLASAECYSRDEGISSFCASLLFGLGSLLGSSLYYKKSVEKAKEYLNILSSFRSLSSNEQICQTDIEGMLKAAESRIAEGSPMVKLEPKVCEAKKNQDPKKIEVKGLSSYWMGLNVEMKRDFMKVSTAEFTSFVERLYGTEGRDALMQALDSAREDKKNGDSGCVDLPSLTKDMAQKISKVWARKISDGSWEPVDAVAAVEMIKNQLEDVKAFAYVNRWSKDWPLAADEDRSKLLKEIRSLLVSFWDRKILSCSVREWVMDFVILDFLKKIKCERDDGADVVRRAVDSIYIGIQVKEKIDFDIEFSFLMLDKRLLGGKIDRFDDDGTISFVEPNDHYAKAHVHGDGILSWLADHTSGDESFRFPRPIRGHNLCIWMAILRAVQFSCRALEDKSAMKSQLLDYGGALSDIKKLCISEDENRRNLQEDQWNNYASILCDRCEERDTAKVFLCAVRDVLKGELHPTFDFADLEDCLNAIRGCKNLSDDVVLKSIDLLKLAVTKKVPIIDSKILLIEYLRINLLNDFIRLSVFYHRSNIIRPLKEFLLEGAVEADLLLGDEKKPESKKKKHRSKKKTSKSMPSPKDKTVEDMQNLPGEDSVLREGATRCDSALTVTLKALLNIKVLKEDLVHNVQPFHDELEKQIHERLYSFVLSDLLTSIDDCSVSSNAAKVGVSILESWHCWKSLKKEGLVTRLFTLEEYERMSCSKCKKKSNYPEKSCYNVVMAADSIRDLNCAFGDVEFVDLLKMIRMEDKMLCDIKTGGCGKENFVHHVINRCPPIFTIMLEWEKNEGEEEIFETTKALDCEIDISRLYEGLEPRTMYRLVSMVCCGEEEEEHIFLAYKKDRWISLRHEALGEEDVGDWESVVSFCGEKQLRLLVRYLRRALQCISVKINEIRHLQDMQNMPGEDSLSKHESPQGEAVTGYNSALNMTLKALLNINVLKDDFVSAFVSENIKEDGLYSYLLRNLLASPEDVDSMSSDATEVVVSILESWHCWKSPEGESLVTRLFTLEEYERMTCSKCRKQPNYPEQNSYGVVMAADSLRDLKCAFGDINFVDILKIIRMEHKILCDIKTGGCGKENFIHHVISKCPPIFTITLVWEKDETEEQISETIKALDCEIDISMLYEGLDPNTILRMWKMQVCCGEEEEHIGLAYKKNRWTCLRHEVVAEEDVGDWKSVVSFCGAKNVRPEILFYEVAMPMA</sequence>
<evidence type="ECO:0000256" key="1">
    <source>
        <dbReference type="ARBA" id="ARBA00022786"/>
    </source>
</evidence>
<feature type="domain" description="Peptidase C19 ubiquitin carboxyl-terminal hydrolase" evidence="4">
    <location>
        <begin position="930"/>
        <end position="1205"/>
    </location>
</feature>